<dbReference type="AlphaFoldDB" id="A0A835BTB5"/>
<dbReference type="OrthoDB" id="694291at2759"/>
<evidence type="ECO:0000259" key="1">
    <source>
        <dbReference type="Pfam" id="PF07762"/>
    </source>
</evidence>
<organism evidence="2 3">
    <name type="scientific">Digitaria exilis</name>
    <dbReference type="NCBI Taxonomy" id="1010633"/>
    <lineage>
        <taxon>Eukaryota</taxon>
        <taxon>Viridiplantae</taxon>
        <taxon>Streptophyta</taxon>
        <taxon>Embryophyta</taxon>
        <taxon>Tracheophyta</taxon>
        <taxon>Spermatophyta</taxon>
        <taxon>Magnoliopsida</taxon>
        <taxon>Liliopsida</taxon>
        <taxon>Poales</taxon>
        <taxon>Poaceae</taxon>
        <taxon>PACMAD clade</taxon>
        <taxon>Panicoideae</taxon>
        <taxon>Panicodae</taxon>
        <taxon>Paniceae</taxon>
        <taxon>Anthephorinae</taxon>
        <taxon>Digitaria</taxon>
    </lineage>
</organism>
<gene>
    <name evidence="2" type="ORF">HU200_029122</name>
</gene>
<feature type="domain" description="DUF1618" evidence="1">
    <location>
        <begin position="73"/>
        <end position="109"/>
    </location>
</feature>
<dbReference type="InterPro" id="IPR011676">
    <property type="entry name" value="DUF1618"/>
</dbReference>
<evidence type="ECO:0000313" key="2">
    <source>
        <dbReference type="EMBL" id="KAF8711116.1"/>
    </source>
</evidence>
<dbReference type="Pfam" id="PF07762">
    <property type="entry name" value="DUF1618"/>
    <property type="match status" value="1"/>
</dbReference>
<comment type="caution">
    <text evidence="2">The sequence shown here is derived from an EMBL/GenBank/DDBJ whole genome shotgun (WGS) entry which is preliminary data.</text>
</comment>
<protein>
    <recommendedName>
        <fullName evidence="1">DUF1618 domain-containing protein</fullName>
    </recommendedName>
</protein>
<dbReference type="EMBL" id="JACEFO010001753">
    <property type="protein sequence ID" value="KAF8711116.1"/>
    <property type="molecule type" value="Genomic_DNA"/>
</dbReference>
<accession>A0A835BTB5</accession>
<proteinExistence type="predicted"/>
<name>A0A835BTB5_9POAL</name>
<evidence type="ECO:0000313" key="3">
    <source>
        <dbReference type="Proteomes" id="UP000636709"/>
    </source>
</evidence>
<keyword evidence="3" id="KW-1185">Reference proteome</keyword>
<sequence length="202" mass="22563">MRRGADKVNLVVASLQLHTVASQSKTAKLRHGDWSIQQPKFIIDGEGNKDGEQMLSSWQNHTAVSARDGLMFWVDIRQGLIYCNVYDETTVLRYIRLPPIEGVEHRLSCRGSNGDVASSVTKTSRDPEPAPQVFANEEHFTNIASDNSKAASSREETILAALRKIPGLVREDMLKAYSILSHDSSGRRFRSLLGLPMNLRKD</sequence>
<dbReference type="Proteomes" id="UP000636709">
    <property type="component" value="Unassembled WGS sequence"/>
</dbReference>
<reference evidence="2" key="1">
    <citation type="submission" date="2020-07" db="EMBL/GenBank/DDBJ databases">
        <title>Genome sequence and genetic diversity analysis of an under-domesticated orphan crop, white fonio (Digitaria exilis).</title>
        <authorList>
            <person name="Bennetzen J.L."/>
            <person name="Chen S."/>
            <person name="Ma X."/>
            <person name="Wang X."/>
            <person name="Yssel A.E.J."/>
            <person name="Chaluvadi S.R."/>
            <person name="Johnson M."/>
            <person name="Gangashetty P."/>
            <person name="Hamidou F."/>
            <person name="Sanogo M.D."/>
            <person name="Zwaenepoel A."/>
            <person name="Wallace J."/>
            <person name="Van De Peer Y."/>
            <person name="Van Deynze A."/>
        </authorList>
    </citation>
    <scope>NUCLEOTIDE SEQUENCE</scope>
    <source>
        <tissue evidence="2">Leaves</tissue>
    </source>
</reference>